<dbReference type="CDD" id="cd04301">
    <property type="entry name" value="NAT_SF"/>
    <property type="match status" value="1"/>
</dbReference>
<dbReference type="SUPFAM" id="SSF55729">
    <property type="entry name" value="Acyl-CoA N-acyltransferases (Nat)"/>
    <property type="match status" value="1"/>
</dbReference>
<proteinExistence type="predicted"/>
<dbReference type="InterPro" id="IPR000182">
    <property type="entry name" value="GNAT_dom"/>
</dbReference>
<keyword evidence="1" id="KW-0808">Transferase</keyword>
<feature type="domain" description="N-acetyltransferase" evidence="3">
    <location>
        <begin position="7"/>
        <end position="158"/>
    </location>
</feature>
<evidence type="ECO:0000313" key="4">
    <source>
        <dbReference type="EMBL" id="CAH1191794.1"/>
    </source>
</evidence>
<evidence type="ECO:0000256" key="2">
    <source>
        <dbReference type="ARBA" id="ARBA00023315"/>
    </source>
</evidence>
<comment type="caution">
    <text evidence="4">The sequence shown here is derived from an EMBL/GenBank/DDBJ whole genome shotgun (WGS) entry which is preliminary data.</text>
</comment>
<evidence type="ECO:0000313" key="5">
    <source>
        <dbReference type="Proteomes" id="UP000838324"/>
    </source>
</evidence>
<dbReference type="Pfam" id="PF00583">
    <property type="entry name" value="Acetyltransf_1"/>
    <property type="match status" value="1"/>
</dbReference>
<dbReference type="Gene3D" id="3.40.630.30">
    <property type="match status" value="1"/>
</dbReference>
<keyword evidence="2" id="KW-0012">Acyltransferase</keyword>
<name>A0ABM9BQK8_9BACL</name>
<dbReference type="InterPro" id="IPR050832">
    <property type="entry name" value="Bact_Acetyltransf"/>
</dbReference>
<keyword evidence="5" id="KW-1185">Reference proteome</keyword>
<dbReference type="PANTHER" id="PTHR43877">
    <property type="entry name" value="AMINOALKYLPHOSPHONATE N-ACETYLTRANSFERASE-RELATED-RELATED"/>
    <property type="match status" value="1"/>
</dbReference>
<dbReference type="PROSITE" id="PS51186">
    <property type="entry name" value="GNAT"/>
    <property type="match status" value="1"/>
</dbReference>
<sequence length="1037" mass="117761">MLQAGEAVIEEYEPRKHAKSIAEMWNRSFESWGGDNAYQTEQSVIDEHRNSTHLKLFLAVVAEEVIGYCSFSHYKEDTGALYIPLLNVRPDYHGRKIGKMLVRRALEETIKLGWPRLDLYTWPGNTKAVPTYKKSGFFWEKRDDSTHLMNFIPSVLQTGAVKHYFETIDWYKDSTRKISVQPDGRKENGFDYFTYTWSKDSLQLKMEYERSGRGLRLIETEDYLIQATIPRQHQLPFGNSYPIVYEAVNKSGQPLTLQVRSISNKQINFELNESRVITATESIEGSFYIHPVEEEQNAYQTHPVVEAELLINGLPAVFKLGVEPKFPVKLKLELPNRTIFAGEEIELDLTVENEYDTETVFAFDLPSDSILAFNEPCVRIAVPSKGRRTVPLAAKVLAYGLWHHRVNITASEDSRESSAVQQELSVVFSGLHTAFGGQTDMGWMISSGPYSAHLDKFSNALTFYEGRSLAFKLLHPKFGLPYTNEFKKNPVLQMLHYREEEAMVLEAQYGLDSSAGLLFTVVVKLYSNGIFTRHYKIHNTSSTDRNEELYLKDSFSFGLDGGVIPYRGEYIDLHQGVHASSPDYWEVQELTENWLFADDGTSTRGITWPAELKLIRDHWMYAVEHQLKEVPAGSVIQTKPLRVALGTWSSWRDFRSFALLQGDSQDKNTSPQLKIIFNDENPFVNGSPVVRLQEHKKIFLDGRVGVSSVLNSIEEHGFEVNVEQKLTEVNLPLLSNKGAEADLVTVQLDLDIYEMDKSYLVFPGSGNQMIQETRYIEQAEVLIADNGVLKIQASSSFAPALFSLQYHGEEWLDSSFPHPAPKSWWNPWMGGLSAGFDGISPLSLIEEPREAAFAEMRDNKGNRWSGIRMSVTITNNPKFRGLTLHHYFLLLPGAPILASTVRIEQHTGSPLYPLELISSGYYKTGCELMDSRGRVKNASGENIIYKAGRVQCELNSPSGIIQYSSRERKQQLTLIANPELDATELMVNTHVIASYTTEKLYLRDGIGQFSKPQFHLISDLKIPEQAYEDLLTVKFMK</sequence>
<reference evidence="4" key="1">
    <citation type="submission" date="2022-01" db="EMBL/GenBank/DDBJ databases">
        <authorList>
            <person name="Criscuolo A."/>
        </authorList>
    </citation>
    <scope>NUCLEOTIDE SEQUENCE</scope>
    <source>
        <strain evidence="4">CIP111892</strain>
    </source>
</reference>
<dbReference type="InterPro" id="IPR016181">
    <property type="entry name" value="Acyl_CoA_acyltransferase"/>
</dbReference>
<dbReference type="EMBL" id="CAKMMG010000001">
    <property type="protein sequence ID" value="CAH1191794.1"/>
    <property type="molecule type" value="Genomic_DNA"/>
</dbReference>
<accession>A0ABM9BQK8</accession>
<evidence type="ECO:0000256" key="1">
    <source>
        <dbReference type="ARBA" id="ARBA00022679"/>
    </source>
</evidence>
<dbReference type="RefSeq" id="WP_236329885.1">
    <property type="nucleotide sequence ID" value="NZ_CAKMMG010000001.1"/>
</dbReference>
<protein>
    <recommendedName>
        <fullName evidence="3">N-acetyltransferase domain-containing protein</fullName>
    </recommendedName>
</protein>
<organism evidence="4 5">
    <name type="scientific">Paenibacillus auburnensis</name>
    <dbReference type="NCBI Taxonomy" id="2905649"/>
    <lineage>
        <taxon>Bacteria</taxon>
        <taxon>Bacillati</taxon>
        <taxon>Bacillota</taxon>
        <taxon>Bacilli</taxon>
        <taxon>Bacillales</taxon>
        <taxon>Paenibacillaceae</taxon>
        <taxon>Paenibacillus</taxon>
    </lineage>
</organism>
<gene>
    <name evidence="4" type="ORF">PAECIP111892_00747</name>
</gene>
<evidence type="ECO:0000259" key="3">
    <source>
        <dbReference type="PROSITE" id="PS51186"/>
    </source>
</evidence>
<dbReference type="Proteomes" id="UP000838324">
    <property type="component" value="Unassembled WGS sequence"/>
</dbReference>